<dbReference type="InterPro" id="IPR027417">
    <property type="entry name" value="P-loop_NTPase"/>
</dbReference>
<dbReference type="Pfam" id="PF00005">
    <property type="entry name" value="ABC_tran"/>
    <property type="match status" value="1"/>
</dbReference>
<gene>
    <name evidence="8" type="ORF">RQP18_03275</name>
</gene>
<dbReference type="GO" id="GO:0005524">
    <property type="term" value="F:ATP binding"/>
    <property type="evidence" value="ECO:0007669"/>
    <property type="project" value="UniProtKB-KW"/>
</dbReference>
<evidence type="ECO:0000256" key="3">
    <source>
        <dbReference type="ARBA" id="ARBA00022741"/>
    </source>
</evidence>
<sequence>MTYKVKVENVSKVYELNRSRIDKLKSLFSFGAFKKSKPFYALRNINFEVESGDSVGIIGLNGSGKTTMSDLLGEVSEPTTGNIYINGKSRLIAISAGLNSELTGHENIRMKCLMHGMSEQEIDGLYDDIVEFSELGDFISQPIKSYSSGMKSRLGFAIAIHTDPDVLIVDEALSVGDETFSNKCIVRMKDFQKQGKTIFFVSHSAKQVSKMCNKAIWLHYGEMKAFGNVVPVANKYAQFIEKYKKMSKEDQKEYKANMIAEQQKKGEEEVEIKEEKAPFYSYLFPAALFLGFVTMIIEQIGLYSVTEVIKSTLNF</sequence>
<evidence type="ECO:0000256" key="2">
    <source>
        <dbReference type="ARBA" id="ARBA00022448"/>
    </source>
</evidence>
<dbReference type="PANTHER" id="PTHR46743:SF2">
    <property type="entry name" value="TEICHOIC ACIDS EXPORT ATP-BINDING PROTEIN TAGH"/>
    <property type="match status" value="1"/>
</dbReference>
<protein>
    <submittedName>
        <fullName evidence="8">ABC transporter ATP-binding protein</fullName>
    </submittedName>
</protein>
<organism evidence="8 9">
    <name type="scientific">Salinicoccus bachuensis</name>
    <dbReference type="NCBI Taxonomy" id="3136731"/>
    <lineage>
        <taxon>Bacteria</taxon>
        <taxon>Bacillati</taxon>
        <taxon>Bacillota</taxon>
        <taxon>Bacilli</taxon>
        <taxon>Bacillales</taxon>
        <taxon>Staphylococcaceae</taxon>
        <taxon>Salinicoccus</taxon>
    </lineage>
</organism>
<dbReference type="EMBL" id="CP138333">
    <property type="protein sequence ID" value="WZX30217.1"/>
    <property type="molecule type" value="Genomic_DNA"/>
</dbReference>
<accession>A0ABZ3CLG1</accession>
<dbReference type="PANTHER" id="PTHR46743">
    <property type="entry name" value="TEICHOIC ACIDS EXPORT ATP-BINDING PROTEIN TAGH"/>
    <property type="match status" value="1"/>
</dbReference>
<feature type="domain" description="ABC transporter" evidence="7">
    <location>
        <begin position="5"/>
        <end position="245"/>
    </location>
</feature>
<dbReference type="SMART" id="SM00382">
    <property type="entry name" value="AAA"/>
    <property type="match status" value="1"/>
</dbReference>
<dbReference type="InterPro" id="IPR003593">
    <property type="entry name" value="AAA+_ATPase"/>
</dbReference>
<dbReference type="RefSeq" id="WP_342388736.1">
    <property type="nucleotide sequence ID" value="NZ_CP138333.2"/>
</dbReference>
<comment type="similarity">
    <text evidence="1">Belongs to the ABC transporter superfamily.</text>
</comment>
<dbReference type="SUPFAM" id="SSF52540">
    <property type="entry name" value="P-loop containing nucleoside triphosphate hydrolases"/>
    <property type="match status" value="1"/>
</dbReference>
<keyword evidence="2" id="KW-0813">Transport</keyword>
<dbReference type="Proteomes" id="UP001455384">
    <property type="component" value="Chromosome"/>
</dbReference>
<keyword evidence="9" id="KW-1185">Reference proteome</keyword>
<feature type="transmembrane region" description="Helical" evidence="6">
    <location>
        <begin position="279"/>
        <end position="297"/>
    </location>
</feature>
<dbReference type="CDD" id="cd03220">
    <property type="entry name" value="ABC_KpsT_Wzt"/>
    <property type="match status" value="1"/>
</dbReference>
<reference evidence="9" key="1">
    <citation type="submission" date="2023-10" db="EMBL/GenBank/DDBJ databases">
        <title>Genome analysis and identification of Salinococcus sp. Bachu38 nov., a PGPR from the rhizosphere of Tamarix.</title>
        <authorList>
            <person name="Liang Z."/>
            <person name="Zhang X."/>
            <person name="Jia J."/>
            <person name="Chen X."/>
            <person name="Wang Y."/>
            <person name="Wang Q."/>
            <person name="Wang R."/>
        </authorList>
    </citation>
    <scope>NUCLEOTIDE SEQUENCE [LARGE SCALE GENOMIC DNA]</scope>
    <source>
        <strain evidence="9">Bachu38</strain>
    </source>
</reference>
<dbReference type="InterPro" id="IPR015860">
    <property type="entry name" value="ABC_transpr_TagH-like"/>
</dbReference>
<dbReference type="PROSITE" id="PS00211">
    <property type="entry name" value="ABC_TRANSPORTER_1"/>
    <property type="match status" value="1"/>
</dbReference>
<evidence type="ECO:0000256" key="4">
    <source>
        <dbReference type="ARBA" id="ARBA00022840"/>
    </source>
</evidence>
<evidence type="ECO:0000313" key="9">
    <source>
        <dbReference type="Proteomes" id="UP001455384"/>
    </source>
</evidence>
<evidence type="ECO:0000259" key="7">
    <source>
        <dbReference type="PROSITE" id="PS50893"/>
    </source>
</evidence>
<dbReference type="Gene3D" id="3.40.50.300">
    <property type="entry name" value="P-loop containing nucleotide triphosphate hydrolases"/>
    <property type="match status" value="1"/>
</dbReference>
<dbReference type="InterPro" id="IPR003439">
    <property type="entry name" value="ABC_transporter-like_ATP-bd"/>
</dbReference>
<keyword evidence="5" id="KW-1278">Translocase</keyword>
<keyword evidence="6" id="KW-0472">Membrane</keyword>
<evidence type="ECO:0000313" key="8">
    <source>
        <dbReference type="EMBL" id="WZX30217.1"/>
    </source>
</evidence>
<keyword evidence="3" id="KW-0547">Nucleotide-binding</keyword>
<dbReference type="PROSITE" id="PS50893">
    <property type="entry name" value="ABC_TRANSPORTER_2"/>
    <property type="match status" value="1"/>
</dbReference>
<name>A0ABZ3CLG1_9STAP</name>
<dbReference type="InterPro" id="IPR017871">
    <property type="entry name" value="ABC_transporter-like_CS"/>
</dbReference>
<evidence type="ECO:0000256" key="6">
    <source>
        <dbReference type="SAM" id="Phobius"/>
    </source>
</evidence>
<dbReference type="InterPro" id="IPR050683">
    <property type="entry name" value="Bact_Polysacc_Export_ATP-bd"/>
</dbReference>
<keyword evidence="6" id="KW-1133">Transmembrane helix</keyword>
<proteinExistence type="inferred from homology"/>
<evidence type="ECO:0000256" key="5">
    <source>
        <dbReference type="ARBA" id="ARBA00022967"/>
    </source>
</evidence>
<keyword evidence="4 8" id="KW-0067">ATP-binding</keyword>
<evidence type="ECO:0000256" key="1">
    <source>
        <dbReference type="ARBA" id="ARBA00005417"/>
    </source>
</evidence>
<keyword evidence="6" id="KW-0812">Transmembrane</keyword>